<dbReference type="Pfam" id="PF00487">
    <property type="entry name" value="FA_desaturase"/>
    <property type="match status" value="1"/>
</dbReference>
<dbReference type="GO" id="GO:0016491">
    <property type="term" value="F:oxidoreductase activity"/>
    <property type="evidence" value="ECO:0007669"/>
    <property type="project" value="InterPro"/>
</dbReference>
<evidence type="ECO:0000259" key="1">
    <source>
        <dbReference type="Pfam" id="PF00487"/>
    </source>
</evidence>
<proteinExistence type="predicted"/>
<sequence>MREEINTHLDFDSHPAQLVKPGMINPEVGVKQLREAIPEHCFKSSYSLSLYYLLRDSLLARTLALVAFRLVPNIGFTPLRWVAWASYGYIQGLVCTGIWVLGHECGHMAFFPSRYLNDAIGFILHSSLLTPYFAWQSTHRRHHIYANNLAKDHNYVPPVRETYASSLLLDVQKLEELTEDSPLIILTRIILQQVLGFPWYLLTNITASPGSLHREKSTKWLGNSHFLPWSTLFRPEEAHLILISNLGIGYRVDMVLLLYLQPYMWVNHWFVAITYLHHTHPKLPKYENEAWTFLRGATATVDRDFGWIGKYMFHGVIEFHVIHHLFSRIPFYHAEEATNAIIPLLGDSYHAEKSGSYIYGIWESFTKCQWIEPDKPDAEPKDRAMWYKAGPSPPPETSMGRKAWII</sequence>
<dbReference type="InterPro" id="IPR005804">
    <property type="entry name" value="FA_desaturase_dom"/>
</dbReference>
<dbReference type="AlphaFoldDB" id="A0A1Y1Z5Y9"/>
<comment type="caution">
    <text evidence="2">The sequence shown here is derived from an EMBL/GenBank/DDBJ whole genome shotgun (WGS) entry which is preliminary data.</text>
</comment>
<protein>
    <submittedName>
        <fullName evidence="2">Delta-12 fatty acid desaturas-like protein</fullName>
    </submittedName>
</protein>
<reference evidence="2 3" key="1">
    <citation type="submission" date="2016-07" db="EMBL/GenBank/DDBJ databases">
        <title>Pervasive Adenine N6-methylation of Active Genes in Fungi.</title>
        <authorList>
            <consortium name="DOE Joint Genome Institute"/>
            <person name="Mondo S.J."/>
            <person name="Dannebaum R.O."/>
            <person name="Kuo R.C."/>
            <person name="Labutti K."/>
            <person name="Haridas S."/>
            <person name="Kuo A."/>
            <person name="Salamov A."/>
            <person name="Ahrendt S.R."/>
            <person name="Lipzen A."/>
            <person name="Sullivan W."/>
            <person name="Andreopoulos W.B."/>
            <person name="Clum A."/>
            <person name="Lindquist E."/>
            <person name="Daum C."/>
            <person name="Ramamoorthy G.K."/>
            <person name="Gryganskyi A."/>
            <person name="Culley D."/>
            <person name="Magnuson J.K."/>
            <person name="James T.Y."/>
            <person name="O'Malley M.A."/>
            <person name="Stajich J.E."/>
            <person name="Spatafora J.W."/>
            <person name="Visel A."/>
            <person name="Grigoriev I.V."/>
        </authorList>
    </citation>
    <scope>NUCLEOTIDE SEQUENCE [LARGE SCALE GENOMIC DNA]</scope>
    <source>
        <strain evidence="2 3">CBS 115471</strain>
    </source>
</reference>
<dbReference type="OrthoDB" id="1461976at2759"/>
<organism evidence="2 3">
    <name type="scientific">Clohesyomyces aquaticus</name>
    <dbReference type="NCBI Taxonomy" id="1231657"/>
    <lineage>
        <taxon>Eukaryota</taxon>
        <taxon>Fungi</taxon>
        <taxon>Dikarya</taxon>
        <taxon>Ascomycota</taxon>
        <taxon>Pezizomycotina</taxon>
        <taxon>Dothideomycetes</taxon>
        <taxon>Pleosporomycetidae</taxon>
        <taxon>Pleosporales</taxon>
        <taxon>Lindgomycetaceae</taxon>
        <taxon>Clohesyomyces</taxon>
    </lineage>
</organism>
<dbReference type="STRING" id="1231657.A0A1Y1Z5Y9"/>
<evidence type="ECO:0000313" key="3">
    <source>
        <dbReference type="Proteomes" id="UP000193144"/>
    </source>
</evidence>
<dbReference type="Proteomes" id="UP000193144">
    <property type="component" value="Unassembled WGS sequence"/>
</dbReference>
<dbReference type="InterPro" id="IPR012171">
    <property type="entry name" value="Fatty_acid_desaturase"/>
</dbReference>
<dbReference type="GO" id="GO:0006629">
    <property type="term" value="P:lipid metabolic process"/>
    <property type="evidence" value="ECO:0007669"/>
    <property type="project" value="InterPro"/>
</dbReference>
<keyword evidence="3" id="KW-1185">Reference proteome</keyword>
<dbReference type="CDD" id="cd03507">
    <property type="entry name" value="Delta12-FADS-like"/>
    <property type="match status" value="1"/>
</dbReference>
<dbReference type="PANTHER" id="PTHR32100">
    <property type="entry name" value="OMEGA-6 FATTY ACID DESATURASE, CHLOROPLASTIC"/>
    <property type="match status" value="1"/>
</dbReference>
<name>A0A1Y1Z5Y9_9PLEO</name>
<gene>
    <name evidence="2" type="ORF">BCR34DRAFT_626822</name>
</gene>
<feature type="domain" description="Fatty acid desaturase" evidence="1">
    <location>
        <begin position="81"/>
        <end position="351"/>
    </location>
</feature>
<evidence type="ECO:0000313" key="2">
    <source>
        <dbReference type="EMBL" id="ORY05712.1"/>
    </source>
</evidence>
<accession>A0A1Y1Z5Y9</accession>
<dbReference type="EMBL" id="MCFA01000123">
    <property type="protein sequence ID" value="ORY05712.1"/>
    <property type="molecule type" value="Genomic_DNA"/>
</dbReference>